<dbReference type="RefSeq" id="WP_281278892.1">
    <property type="nucleotide sequence ID" value="NZ_SCFM01000014.1"/>
</dbReference>
<sequence>MDLLIGIENALDKKAGDHYGGLMSFLFELVTKEKTMCYIDT</sequence>
<proteinExistence type="predicted"/>
<reference evidence="1 2" key="1">
    <citation type="submission" date="2024-09" db="EMBL/GenBank/DDBJ databases">
        <authorList>
            <person name="Sun Q."/>
            <person name="Mori K."/>
        </authorList>
    </citation>
    <scope>NUCLEOTIDE SEQUENCE [LARGE SCALE GENOMIC DNA]</scope>
    <source>
        <strain evidence="1 2">JCM 11201</strain>
    </source>
</reference>
<dbReference type="Proteomes" id="UP001589609">
    <property type="component" value="Unassembled WGS sequence"/>
</dbReference>
<gene>
    <name evidence="1" type="ORF">ACFFMS_04055</name>
</gene>
<protein>
    <submittedName>
        <fullName evidence="1">Uncharacterized protein</fullName>
    </submittedName>
</protein>
<dbReference type="EMBL" id="JBHMAF010000017">
    <property type="protein sequence ID" value="MFB9757715.1"/>
    <property type="molecule type" value="Genomic_DNA"/>
</dbReference>
<keyword evidence="2" id="KW-1185">Reference proteome</keyword>
<evidence type="ECO:0000313" key="2">
    <source>
        <dbReference type="Proteomes" id="UP001589609"/>
    </source>
</evidence>
<comment type="caution">
    <text evidence="1">The sequence shown here is derived from an EMBL/GenBank/DDBJ whole genome shotgun (WGS) entry which is preliminary data.</text>
</comment>
<accession>A0ABV5WBE8</accession>
<organism evidence="1 2">
    <name type="scientific">Ectobacillus funiculus</name>
    <dbReference type="NCBI Taxonomy" id="137993"/>
    <lineage>
        <taxon>Bacteria</taxon>
        <taxon>Bacillati</taxon>
        <taxon>Bacillota</taxon>
        <taxon>Bacilli</taxon>
        <taxon>Bacillales</taxon>
        <taxon>Bacillaceae</taxon>
        <taxon>Ectobacillus</taxon>
    </lineage>
</organism>
<name>A0ABV5WBE8_9BACI</name>
<evidence type="ECO:0000313" key="1">
    <source>
        <dbReference type="EMBL" id="MFB9757715.1"/>
    </source>
</evidence>